<reference evidence="1 2" key="1">
    <citation type="submission" date="2007-03" db="EMBL/GenBank/DDBJ databases">
        <authorList>
            <person name="Fulton L."/>
            <person name="Clifton S."/>
            <person name="Fulton B."/>
            <person name="Xu J."/>
            <person name="Minx P."/>
            <person name="Pepin K.H."/>
            <person name="Johnson M."/>
            <person name="Thiruvilangam P."/>
            <person name="Bhonagiri V."/>
            <person name="Nash W.E."/>
            <person name="Mardis E.R."/>
            <person name="Wilson R.K."/>
        </authorList>
    </citation>
    <scope>NUCLEOTIDE SEQUENCE [LARGE SCALE GENOMIC DNA]</scope>
    <source>
        <strain evidence="1 2">ATCC 27756</strain>
    </source>
</reference>
<dbReference type="Proteomes" id="UP000003577">
    <property type="component" value="Unassembled WGS sequence"/>
</dbReference>
<dbReference type="PaxDb" id="411460-RUMTOR_02032"/>
<comment type="caution">
    <text evidence="1">The sequence shown here is derived from an EMBL/GenBank/DDBJ whole genome shotgun (WGS) entry which is preliminary data.</text>
</comment>
<evidence type="ECO:0000313" key="2">
    <source>
        <dbReference type="Proteomes" id="UP000003577"/>
    </source>
</evidence>
<reference evidence="1 2" key="2">
    <citation type="submission" date="2007-04" db="EMBL/GenBank/DDBJ databases">
        <title>Draft genome sequence of Ruminococcus torques (ATCC 27756).</title>
        <authorList>
            <person name="Sudarsanam P."/>
            <person name="Ley R."/>
            <person name="Guruge J."/>
            <person name="Turnbaugh P.J."/>
            <person name="Mahowald M."/>
            <person name="Liep D."/>
            <person name="Gordon J."/>
        </authorList>
    </citation>
    <scope>NUCLEOTIDE SEQUENCE [LARGE SCALE GENOMIC DNA]</scope>
    <source>
        <strain evidence="1 2">ATCC 27756</strain>
    </source>
</reference>
<protein>
    <recommendedName>
        <fullName evidence="3">Lipoprotein</fullName>
    </recommendedName>
</protein>
<dbReference type="PROSITE" id="PS51257">
    <property type="entry name" value="PROKAR_LIPOPROTEIN"/>
    <property type="match status" value="1"/>
</dbReference>
<dbReference type="AlphaFoldDB" id="A5KP48"/>
<dbReference type="EMBL" id="AAVP02000011">
    <property type="protein sequence ID" value="EDK23730.1"/>
    <property type="molecule type" value="Genomic_DNA"/>
</dbReference>
<proteinExistence type="predicted"/>
<name>A5KP48_9FIRM</name>
<dbReference type="RefSeq" id="WP_004846260.1">
    <property type="nucleotide sequence ID" value="NZ_DS264349.1"/>
</dbReference>
<organism evidence="1 2">
    <name type="scientific">[Ruminococcus] torques ATCC 27756</name>
    <dbReference type="NCBI Taxonomy" id="411460"/>
    <lineage>
        <taxon>Bacteria</taxon>
        <taxon>Bacillati</taxon>
        <taxon>Bacillota</taxon>
        <taxon>Clostridia</taxon>
        <taxon>Lachnospirales</taxon>
        <taxon>Lachnospiraceae</taxon>
        <taxon>Mediterraneibacter</taxon>
    </lineage>
</organism>
<evidence type="ECO:0000313" key="1">
    <source>
        <dbReference type="EMBL" id="EDK23730.1"/>
    </source>
</evidence>
<gene>
    <name evidence="1" type="ORF">RUMTOR_02032</name>
</gene>
<sequence>MNSKRWVLLAFIAGAGIGSACTWQLLKRKYEQIAQEEIDSVKAAYAARENVEKAGKSLLEGLQDGLKKNEAQENEDLKKYKSIIQKEGYTNYSRSVEEKKGDPFVEKPYVISPEEFGEFEEYEKISLTYYADQVLTDENNEEVDDVEEIVGEESLTHFGEYEDDSVFVRNDRLKCDYEILLDQRNYSDVTKTMPHRVEE</sequence>
<accession>A5KP48</accession>
<evidence type="ECO:0008006" key="3">
    <source>
        <dbReference type="Google" id="ProtNLM"/>
    </source>
</evidence>
<dbReference type="HOGENOM" id="CLU_1354015_0_0_9"/>